<feature type="transmembrane region" description="Helical" evidence="7">
    <location>
        <begin position="179"/>
        <end position="197"/>
    </location>
</feature>
<dbReference type="EMBL" id="SDPN01000061">
    <property type="protein sequence ID" value="RXZ67156.1"/>
    <property type="molecule type" value="Genomic_DNA"/>
</dbReference>
<dbReference type="Pfam" id="PF02653">
    <property type="entry name" value="BPD_transp_2"/>
    <property type="match status" value="1"/>
</dbReference>
<comment type="subcellular location">
    <subcellularLocation>
        <location evidence="1">Cell membrane</location>
        <topology evidence="1">Multi-pass membrane protein</topology>
    </subcellularLocation>
</comment>
<feature type="transmembrane region" description="Helical" evidence="7">
    <location>
        <begin position="24"/>
        <end position="42"/>
    </location>
</feature>
<keyword evidence="9" id="KW-1185">Reference proteome</keyword>
<dbReference type="OrthoDB" id="3676653at2"/>
<evidence type="ECO:0000256" key="4">
    <source>
        <dbReference type="ARBA" id="ARBA00022989"/>
    </source>
</evidence>
<feature type="transmembrane region" description="Helical" evidence="7">
    <location>
        <begin position="283"/>
        <end position="301"/>
    </location>
</feature>
<comment type="caution">
    <text evidence="8">The sequence shown here is derived from an EMBL/GenBank/DDBJ whole genome shotgun (WGS) entry which is preliminary data.</text>
</comment>
<keyword evidence="4 7" id="KW-1133">Transmembrane helix</keyword>
<evidence type="ECO:0000256" key="2">
    <source>
        <dbReference type="ARBA" id="ARBA00022475"/>
    </source>
</evidence>
<feature type="transmembrane region" description="Helical" evidence="7">
    <location>
        <begin position="252"/>
        <end position="271"/>
    </location>
</feature>
<dbReference type="CDD" id="cd06579">
    <property type="entry name" value="TM_PBP1_transp_AraH_like"/>
    <property type="match status" value="1"/>
</dbReference>
<dbReference type="GO" id="GO:0022857">
    <property type="term" value="F:transmembrane transporter activity"/>
    <property type="evidence" value="ECO:0007669"/>
    <property type="project" value="InterPro"/>
</dbReference>
<feature type="transmembrane region" description="Helical" evidence="7">
    <location>
        <begin position="226"/>
        <end position="246"/>
    </location>
</feature>
<evidence type="ECO:0000256" key="1">
    <source>
        <dbReference type="ARBA" id="ARBA00004651"/>
    </source>
</evidence>
<evidence type="ECO:0000256" key="7">
    <source>
        <dbReference type="SAM" id="Phobius"/>
    </source>
</evidence>
<evidence type="ECO:0000313" key="8">
    <source>
        <dbReference type="EMBL" id="RXZ67156.1"/>
    </source>
</evidence>
<sequence>MNTSVKSTALEPGPGSRFFTRLTSNYGMVILTVVLFALFAVLRPDTFASLLNFQLLASSRSVLLILALAVTIPMVAGKIDLSIGYGVGLWQVMALSWQIQGLDYRIVIILVLIGGGVVGLLNALLVELAQVDAFIATLATGQVIFAVTYWYTGGRQVTDSAGARAVAFDEISRWSLGPIPGPFIIAIVIAVIIWLVLDYLPVGRYLYAVGANPAAAVLSGIPRRKYVVSAMVFSGMLTGVAGILLASRQAGVAQANIGPEYLLPALAAVFLGSTTIRPGRVNGLGTVLGVAIAAIGISGLQQLLPGQFYLEPLFNGLTLVAAITIASLATRRRVSRAEAVPVVAADATDPGDTADPASPDSVPPAPRGASDDPDTPPAASDDPFTPSEPTPNTTREPIGKEN</sequence>
<keyword evidence="2" id="KW-1003">Cell membrane</keyword>
<feature type="transmembrane region" description="Helical" evidence="7">
    <location>
        <begin position="313"/>
        <end position="330"/>
    </location>
</feature>
<dbReference type="Proteomes" id="UP000293865">
    <property type="component" value="Unassembled WGS sequence"/>
</dbReference>
<accession>A0A4V1QWS3</accession>
<evidence type="ECO:0000256" key="5">
    <source>
        <dbReference type="ARBA" id="ARBA00023136"/>
    </source>
</evidence>
<feature type="transmembrane region" description="Helical" evidence="7">
    <location>
        <begin position="62"/>
        <end position="86"/>
    </location>
</feature>
<dbReference type="PANTHER" id="PTHR32196">
    <property type="entry name" value="ABC TRANSPORTER PERMEASE PROTEIN YPHD-RELATED-RELATED"/>
    <property type="match status" value="1"/>
</dbReference>
<name>A0A4V1QWS3_9MICO</name>
<organism evidence="8 9">
    <name type="scientific">Agromyces albus</name>
    <dbReference type="NCBI Taxonomy" id="205332"/>
    <lineage>
        <taxon>Bacteria</taxon>
        <taxon>Bacillati</taxon>
        <taxon>Actinomycetota</taxon>
        <taxon>Actinomycetes</taxon>
        <taxon>Micrococcales</taxon>
        <taxon>Microbacteriaceae</taxon>
        <taxon>Agromyces</taxon>
    </lineage>
</organism>
<evidence type="ECO:0000313" key="9">
    <source>
        <dbReference type="Proteomes" id="UP000293865"/>
    </source>
</evidence>
<keyword evidence="5 7" id="KW-0472">Membrane</keyword>
<keyword evidence="3 7" id="KW-0812">Transmembrane</keyword>
<dbReference type="AlphaFoldDB" id="A0A4V1QWS3"/>
<feature type="transmembrane region" description="Helical" evidence="7">
    <location>
        <begin position="106"/>
        <end position="126"/>
    </location>
</feature>
<feature type="compositionally biased region" description="Low complexity" evidence="6">
    <location>
        <begin position="345"/>
        <end position="360"/>
    </location>
</feature>
<feature type="compositionally biased region" description="Low complexity" evidence="6">
    <location>
        <begin position="377"/>
        <end position="387"/>
    </location>
</feature>
<feature type="region of interest" description="Disordered" evidence="6">
    <location>
        <begin position="345"/>
        <end position="402"/>
    </location>
</feature>
<proteinExistence type="predicted"/>
<evidence type="ECO:0000256" key="6">
    <source>
        <dbReference type="SAM" id="MobiDB-lite"/>
    </source>
</evidence>
<dbReference type="GO" id="GO:0005886">
    <property type="term" value="C:plasma membrane"/>
    <property type="evidence" value="ECO:0007669"/>
    <property type="project" value="UniProtKB-SubCell"/>
</dbReference>
<evidence type="ECO:0000256" key="3">
    <source>
        <dbReference type="ARBA" id="ARBA00022692"/>
    </source>
</evidence>
<gene>
    <name evidence="8" type="ORF">ESP51_19045</name>
</gene>
<dbReference type="InterPro" id="IPR001851">
    <property type="entry name" value="ABC_transp_permease"/>
</dbReference>
<reference evidence="8 9" key="1">
    <citation type="submission" date="2019-01" db="EMBL/GenBank/DDBJ databases">
        <title>Agromyces.</title>
        <authorList>
            <person name="Li J."/>
        </authorList>
    </citation>
    <scope>NUCLEOTIDE SEQUENCE [LARGE SCALE GENOMIC DNA]</scope>
    <source>
        <strain evidence="8 9">DSM 15934</strain>
    </source>
</reference>
<feature type="transmembrane region" description="Helical" evidence="7">
    <location>
        <begin position="133"/>
        <end position="151"/>
    </location>
</feature>
<protein>
    <submittedName>
        <fullName evidence="8">ABC transporter permease</fullName>
    </submittedName>
</protein>